<keyword evidence="5 6" id="KW-0472">Membrane</keyword>
<proteinExistence type="inferred from homology"/>
<dbReference type="SMART" id="SM01398">
    <property type="entry name" value="Cornichon"/>
    <property type="match status" value="1"/>
</dbReference>
<evidence type="ECO:0000256" key="2">
    <source>
        <dbReference type="ARBA" id="ARBA00010095"/>
    </source>
</evidence>
<keyword evidence="4 6" id="KW-1133">Transmembrane helix</keyword>
<keyword evidence="8" id="KW-1185">Reference proteome</keyword>
<dbReference type="EMBL" id="OZ019906">
    <property type="protein sequence ID" value="CAK9203309.1"/>
    <property type="molecule type" value="Genomic_DNA"/>
</dbReference>
<evidence type="ECO:0000256" key="3">
    <source>
        <dbReference type="ARBA" id="ARBA00022692"/>
    </source>
</evidence>
<comment type="subcellular location">
    <subcellularLocation>
        <location evidence="1">Membrane</location>
        <topology evidence="1">Multi-pass membrane protein</topology>
    </subcellularLocation>
</comment>
<evidence type="ECO:0000256" key="4">
    <source>
        <dbReference type="ARBA" id="ARBA00022989"/>
    </source>
</evidence>
<gene>
    <name evidence="7" type="ORF">CSSPTR1EN2_LOCUS6822</name>
</gene>
<sequence>MAFELVLSIFAFLAVAALLGILVYQLMCLSDLEFDYINPYDSASRINASVVPEIAIHVGLSCVYLIFGYWFMFLINLPLIYYHARLYLDHKHLVDVTEIFTSLNREKKYRLVKLAFYILLFFLAIYWLVAAAVHLIVDYEAAEERAAEFSGFHSHI</sequence>
<evidence type="ECO:0000256" key="6">
    <source>
        <dbReference type="SAM" id="Phobius"/>
    </source>
</evidence>
<organism evidence="7 8">
    <name type="scientific">Sphagnum troendelagicum</name>
    <dbReference type="NCBI Taxonomy" id="128251"/>
    <lineage>
        <taxon>Eukaryota</taxon>
        <taxon>Viridiplantae</taxon>
        <taxon>Streptophyta</taxon>
        <taxon>Embryophyta</taxon>
        <taxon>Bryophyta</taxon>
        <taxon>Sphagnophytina</taxon>
        <taxon>Sphagnopsida</taxon>
        <taxon>Sphagnales</taxon>
        <taxon>Sphagnaceae</taxon>
        <taxon>Sphagnum</taxon>
    </lineage>
</organism>
<name>A0ABP0TSI3_9BRYO</name>
<feature type="transmembrane region" description="Helical" evidence="6">
    <location>
        <begin position="54"/>
        <end position="82"/>
    </location>
</feature>
<reference evidence="7" key="1">
    <citation type="submission" date="2024-02" db="EMBL/GenBank/DDBJ databases">
        <authorList>
            <consortium name="ELIXIR-Norway"/>
            <consortium name="Elixir Norway"/>
        </authorList>
    </citation>
    <scope>NUCLEOTIDE SEQUENCE</scope>
</reference>
<evidence type="ECO:0000256" key="5">
    <source>
        <dbReference type="ARBA" id="ARBA00023136"/>
    </source>
</evidence>
<evidence type="ECO:0000313" key="8">
    <source>
        <dbReference type="Proteomes" id="UP001497512"/>
    </source>
</evidence>
<protein>
    <recommendedName>
        <fullName evidence="9">Cornichon family protein</fullName>
    </recommendedName>
</protein>
<evidence type="ECO:0000256" key="1">
    <source>
        <dbReference type="ARBA" id="ARBA00004141"/>
    </source>
</evidence>
<dbReference type="InterPro" id="IPR003377">
    <property type="entry name" value="Cornichon"/>
</dbReference>
<accession>A0ABP0TSI3</accession>
<evidence type="ECO:0000313" key="7">
    <source>
        <dbReference type="EMBL" id="CAK9203309.1"/>
    </source>
</evidence>
<dbReference type="PANTHER" id="PTHR12290">
    <property type="entry name" value="CORNICHON-RELATED"/>
    <property type="match status" value="1"/>
</dbReference>
<dbReference type="Proteomes" id="UP001497512">
    <property type="component" value="Chromosome 14"/>
</dbReference>
<comment type="similarity">
    <text evidence="2">Belongs to the cornichon family.</text>
</comment>
<feature type="transmembrane region" description="Helical" evidence="6">
    <location>
        <begin position="114"/>
        <end position="137"/>
    </location>
</feature>
<evidence type="ECO:0008006" key="9">
    <source>
        <dbReference type="Google" id="ProtNLM"/>
    </source>
</evidence>
<keyword evidence="3 6" id="KW-0812">Transmembrane</keyword>
<dbReference type="Pfam" id="PF03311">
    <property type="entry name" value="Cornichon"/>
    <property type="match status" value="1"/>
</dbReference>